<dbReference type="Gene3D" id="1.20.120.520">
    <property type="entry name" value="nmb1532 protein domain like"/>
    <property type="match status" value="1"/>
</dbReference>
<accession>A0AA40FAP6</accession>
<dbReference type="Proteomes" id="UP001172155">
    <property type="component" value="Unassembled WGS sequence"/>
</dbReference>
<organism evidence="2 3">
    <name type="scientific">Schizothecium vesticola</name>
    <dbReference type="NCBI Taxonomy" id="314040"/>
    <lineage>
        <taxon>Eukaryota</taxon>
        <taxon>Fungi</taxon>
        <taxon>Dikarya</taxon>
        <taxon>Ascomycota</taxon>
        <taxon>Pezizomycotina</taxon>
        <taxon>Sordariomycetes</taxon>
        <taxon>Sordariomycetidae</taxon>
        <taxon>Sordariales</taxon>
        <taxon>Schizotheciaceae</taxon>
        <taxon>Schizothecium</taxon>
    </lineage>
</organism>
<feature type="domain" description="Hemerythrin-like" evidence="1">
    <location>
        <begin position="68"/>
        <end position="187"/>
    </location>
</feature>
<evidence type="ECO:0000313" key="3">
    <source>
        <dbReference type="Proteomes" id="UP001172155"/>
    </source>
</evidence>
<proteinExistence type="predicted"/>
<reference evidence="2" key="1">
    <citation type="submission" date="2023-06" db="EMBL/GenBank/DDBJ databases">
        <title>Genome-scale phylogeny and comparative genomics of the fungal order Sordariales.</title>
        <authorList>
            <consortium name="Lawrence Berkeley National Laboratory"/>
            <person name="Hensen N."/>
            <person name="Bonometti L."/>
            <person name="Westerberg I."/>
            <person name="Brannstrom I.O."/>
            <person name="Guillou S."/>
            <person name="Cros-Aarteil S."/>
            <person name="Calhoun S."/>
            <person name="Haridas S."/>
            <person name="Kuo A."/>
            <person name="Mondo S."/>
            <person name="Pangilinan J."/>
            <person name="Riley R."/>
            <person name="LaButti K."/>
            <person name="Andreopoulos B."/>
            <person name="Lipzen A."/>
            <person name="Chen C."/>
            <person name="Yanf M."/>
            <person name="Daum C."/>
            <person name="Ng V."/>
            <person name="Clum A."/>
            <person name="Steindorff A."/>
            <person name="Ohm R."/>
            <person name="Martin F."/>
            <person name="Silar P."/>
            <person name="Natvig D."/>
            <person name="Lalanne C."/>
            <person name="Gautier V."/>
            <person name="Ament-velasquez S.L."/>
            <person name="Kruys A."/>
            <person name="Hutchinson M.I."/>
            <person name="Powell A.J."/>
            <person name="Barry K."/>
            <person name="Miller A.N."/>
            <person name="Grigoriev I.V."/>
            <person name="Debuchy R."/>
            <person name="Gladieux P."/>
            <person name="Thoren M.H."/>
            <person name="Johannesson H."/>
        </authorList>
    </citation>
    <scope>NUCLEOTIDE SEQUENCE</scope>
    <source>
        <strain evidence="2">SMH3187-1</strain>
    </source>
</reference>
<dbReference type="PANTHER" id="PTHR38048:SF2">
    <property type="entry name" value="HEMERYTHRIN-LIKE DOMAIN-CONTAINING PROTEIN"/>
    <property type="match status" value="1"/>
</dbReference>
<keyword evidence="3" id="KW-1185">Reference proteome</keyword>
<dbReference type="InterPro" id="IPR053206">
    <property type="entry name" value="Dimeric_xanthone_biosynth"/>
</dbReference>
<dbReference type="EMBL" id="JAUKUD010000001">
    <property type="protein sequence ID" value="KAK0754314.1"/>
    <property type="molecule type" value="Genomic_DNA"/>
</dbReference>
<sequence>MASQRTTLILAIPFILIGFLLSGAPALMSTYPPTMAWADGPMKLVTTPQFETKKTDIFTSGATHMALLHNSILRGYNSIIHQAPVVLDHDKADFVGYSLAWYRFVKSHHDDEEETLFTKIEELLKDKNVFAETHKEHEAFLDGLASFEKYLSGLGTPAEFDGKELVRIMKTFEAPFESHFHSEIATIAKLAGHPNTPAEGTPEEAAARLTFKSWGKSTVTKAGMTDVVPFFLLNLDRTVEDGMWANWPPMPAPIKWGLINIAGAWHSGWWKFASCDAAGQPRELWGFQALELKAQSEAAKKA</sequence>
<protein>
    <recommendedName>
        <fullName evidence="1">Hemerythrin-like domain-containing protein</fullName>
    </recommendedName>
</protein>
<name>A0AA40FAP6_9PEZI</name>
<dbReference type="PANTHER" id="PTHR38048">
    <property type="entry name" value="EXPRESSED PROTEIN"/>
    <property type="match status" value="1"/>
</dbReference>
<evidence type="ECO:0000259" key="1">
    <source>
        <dbReference type="Pfam" id="PF01814"/>
    </source>
</evidence>
<dbReference type="InterPro" id="IPR012312">
    <property type="entry name" value="Hemerythrin-like"/>
</dbReference>
<gene>
    <name evidence="2" type="ORF">B0T18DRAFT_34894</name>
</gene>
<comment type="caution">
    <text evidence="2">The sequence shown here is derived from an EMBL/GenBank/DDBJ whole genome shotgun (WGS) entry which is preliminary data.</text>
</comment>
<evidence type="ECO:0000313" key="2">
    <source>
        <dbReference type="EMBL" id="KAK0754314.1"/>
    </source>
</evidence>
<dbReference type="CDD" id="cd12108">
    <property type="entry name" value="Hr-like"/>
    <property type="match status" value="1"/>
</dbReference>
<dbReference type="Pfam" id="PF01814">
    <property type="entry name" value="Hemerythrin"/>
    <property type="match status" value="1"/>
</dbReference>
<dbReference type="AlphaFoldDB" id="A0AA40FAP6"/>